<dbReference type="InterPro" id="IPR036397">
    <property type="entry name" value="RNaseH_sf"/>
</dbReference>
<gene>
    <name evidence="3" type="ORF">RUMLAC_00070</name>
</gene>
<protein>
    <recommendedName>
        <fullName evidence="2">Tc1-like transposase DDE domain-containing protein</fullName>
    </recommendedName>
</protein>
<comment type="caution">
    <text evidence="3">The sequence shown here is derived from an EMBL/GenBank/DDBJ whole genome shotgun (WGS) entry which is preliminary data.</text>
</comment>
<dbReference type="NCBIfam" id="NF033545">
    <property type="entry name" value="transpos_IS630"/>
    <property type="match status" value="1"/>
</dbReference>
<name>B5CKV6_9FIRM</name>
<dbReference type="EMBL" id="ABOU02000003">
    <property type="protein sequence ID" value="EDY34103.1"/>
    <property type="molecule type" value="Genomic_DNA"/>
</dbReference>
<evidence type="ECO:0000259" key="2">
    <source>
        <dbReference type="Pfam" id="PF13358"/>
    </source>
</evidence>
<evidence type="ECO:0000256" key="1">
    <source>
        <dbReference type="SAM" id="MobiDB-lite"/>
    </source>
</evidence>
<dbReference type="HOGENOM" id="CLU_1581982_0_0_9"/>
<reference evidence="3 4" key="2">
    <citation type="submission" date="2008-08" db="EMBL/GenBank/DDBJ databases">
        <authorList>
            <person name="Fulton L."/>
            <person name="Clifton S."/>
            <person name="Fulton B."/>
            <person name="Xu J."/>
            <person name="Minx P."/>
            <person name="Pepin K.H."/>
            <person name="Johnson M."/>
            <person name="Bhonagiri V."/>
            <person name="Nash W.E."/>
            <person name="Mardis E.R."/>
            <person name="Wilson R.K."/>
        </authorList>
    </citation>
    <scope>NUCLEOTIDE SEQUENCE [LARGE SCALE GENOMIC DNA]</scope>
    <source>
        <strain evidence="3 4">ATCC 29176</strain>
    </source>
</reference>
<dbReference type="Proteomes" id="UP000003254">
    <property type="component" value="Unassembled WGS sequence"/>
</dbReference>
<organism evidence="3 4">
    <name type="scientific">[Ruminococcus] lactaris ATCC 29176</name>
    <dbReference type="NCBI Taxonomy" id="471875"/>
    <lineage>
        <taxon>Bacteria</taxon>
        <taxon>Bacillati</taxon>
        <taxon>Bacillota</taxon>
        <taxon>Clostridia</taxon>
        <taxon>Lachnospirales</taxon>
        <taxon>Lachnospiraceae</taxon>
        <taxon>Mediterraneibacter</taxon>
    </lineage>
</organism>
<dbReference type="InterPro" id="IPR047655">
    <property type="entry name" value="Transpos_IS630-like"/>
</dbReference>
<accession>B5CKV6</accession>
<sequence>DLLSGEAIPLVSETHKSSDFVTFLKKLDEKYPKGDMIRIILDNHSAHTSKETQEYLNTVSGRFEFVFTPKHGSWLNMIEGFFSKMTKQMLGGIRVESKKELEDRIYRYFDEINKEPVPYKWTYKMDTIDLSQEDIDSIVYEVVNAKAASAENKNKKAPKPISRKRKSI</sequence>
<feature type="region of interest" description="Disordered" evidence="1">
    <location>
        <begin position="148"/>
        <end position="168"/>
    </location>
</feature>
<proteinExistence type="predicted"/>
<dbReference type="GO" id="GO:0003676">
    <property type="term" value="F:nucleic acid binding"/>
    <property type="evidence" value="ECO:0007669"/>
    <property type="project" value="InterPro"/>
</dbReference>
<keyword evidence="4" id="KW-1185">Reference proteome</keyword>
<feature type="compositionally biased region" description="Basic residues" evidence="1">
    <location>
        <begin position="155"/>
        <end position="168"/>
    </location>
</feature>
<dbReference type="RefSeq" id="WP_005608602.1">
    <property type="nucleotide sequence ID" value="NZ_DS990163.1"/>
</dbReference>
<dbReference type="Gene3D" id="3.30.420.10">
    <property type="entry name" value="Ribonuclease H-like superfamily/Ribonuclease H"/>
    <property type="match status" value="1"/>
</dbReference>
<evidence type="ECO:0000313" key="4">
    <source>
        <dbReference type="Proteomes" id="UP000003254"/>
    </source>
</evidence>
<feature type="domain" description="Tc1-like transposase DDE" evidence="2">
    <location>
        <begin position="6"/>
        <end position="101"/>
    </location>
</feature>
<dbReference type="AlphaFoldDB" id="B5CKV6"/>
<reference evidence="3 4" key="1">
    <citation type="submission" date="2008-08" db="EMBL/GenBank/DDBJ databases">
        <title>Draft genome sequence of Ruminococcus lactaris ATCC 29176.</title>
        <authorList>
            <person name="Sudarsanam P."/>
            <person name="Ley R."/>
            <person name="Guruge J."/>
            <person name="Turnbaugh P.J."/>
            <person name="Mahowald M."/>
            <person name="Liep D."/>
            <person name="Gordon J."/>
        </authorList>
    </citation>
    <scope>NUCLEOTIDE SEQUENCE [LARGE SCALE GENOMIC DNA]</scope>
    <source>
        <strain evidence="3 4">ATCC 29176</strain>
    </source>
</reference>
<feature type="non-terminal residue" evidence="3">
    <location>
        <position position="1"/>
    </location>
</feature>
<evidence type="ECO:0000313" key="3">
    <source>
        <dbReference type="EMBL" id="EDY34103.1"/>
    </source>
</evidence>
<dbReference type="Pfam" id="PF13358">
    <property type="entry name" value="DDE_3"/>
    <property type="match status" value="1"/>
</dbReference>
<dbReference type="eggNOG" id="COG3335">
    <property type="taxonomic scope" value="Bacteria"/>
</dbReference>
<dbReference type="InterPro" id="IPR038717">
    <property type="entry name" value="Tc1-like_DDE_dom"/>
</dbReference>